<proteinExistence type="predicted"/>
<comment type="caution">
    <text evidence="2">The sequence shown here is derived from an EMBL/GenBank/DDBJ whole genome shotgun (WGS) entry which is preliminary data.</text>
</comment>
<reference evidence="2 3" key="1">
    <citation type="journal article" date="2016" name="Nat. Commun.">
        <title>Thousands of microbial genomes shed light on interconnected biogeochemical processes in an aquifer system.</title>
        <authorList>
            <person name="Anantharaman K."/>
            <person name="Brown C.T."/>
            <person name="Hug L.A."/>
            <person name="Sharon I."/>
            <person name="Castelle C.J."/>
            <person name="Probst A.J."/>
            <person name="Thomas B.C."/>
            <person name="Singh A."/>
            <person name="Wilkins M.J."/>
            <person name="Karaoz U."/>
            <person name="Brodie E.L."/>
            <person name="Williams K.H."/>
            <person name="Hubbard S.S."/>
            <person name="Banfield J.F."/>
        </authorList>
    </citation>
    <scope>NUCLEOTIDE SEQUENCE [LARGE SCALE GENOMIC DNA]</scope>
</reference>
<feature type="transmembrane region" description="Helical" evidence="1">
    <location>
        <begin position="115"/>
        <end position="136"/>
    </location>
</feature>
<keyword evidence="1" id="KW-1133">Transmembrane helix</keyword>
<organism evidence="2 3">
    <name type="scientific">Candidatus Veblenbacteria bacterium RIFOXYA2_FULL_43_9</name>
    <dbReference type="NCBI Taxonomy" id="1802425"/>
    <lineage>
        <taxon>Bacteria</taxon>
        <taxon>Candidatus Vebleniibacteriota</taxon>
    </lineage>
</organism>
<evidence type="ECO:0000313" key="2">
    <source>
        <dbReference type="EMBL" id="OHA55508.1"/>
    </source>
</evidence>
<protein>
    <recommendedName>
        <fullName evidence="4">Vitamin K epoxide reductase domain-containing protein</fullName>
    </recommendedName>
</protein>
<name>A0A1G2Q4L5_9BACT</name>
<evidence type="ECO:0000313" key="3">
    <source>
        <dbReference type="Proteomes" id="UP000178936"/>
    </source>
</evidence>
<dbReference type="EMBL" id="MHTB01000012">
    <property type="protein sequence ID" value="OHA55508.1"/>
    <property type="molecule type" value="Genomic_DNA"/>
</dbReference>
<feature type="transmembrane region" description="Helical" evidence="1">
    <location>
        <begin position="77"/>
        <end position="95"/>
    </location>
</feature>
<keyword evidence="1" id="KW-0812">Transmembrane</keyword>
<dbReference type="AlphaFoldDB" id="A0A1G2Q4L5"/>
<keyword evidence="1" id="KW-0472">Membrane</keyword>
<accession>A0A1G2Q4L5</accession>
<dbReference type="Proteomes" id="UP000178936">
    <property type="component" value="Unassembled WGS sequence"/>
</dbReference>
<sequence length="148" mass="16200">MNTARLRIIFILSTIGTLFAGTVTAKQIVAPATEPGLLSCVGLSILGLSPCPYGLALFIILAVLSGLMLYRQMKLTLWLKLSSIIGVVFSGWVVWRELCLPAIQKGPLFWETFSLARVPACAWGFLVFLAVLWLCFNLKRPSVASNQV</sequence>
<evidence type="ECO:0000256" key="1">
    <source>
        <dbReference type="SAM" id="Phobius"/>
    </source>
</evidence>
<evidence type="ECO:0008006" key="4">
    <source>
        <dbReference type="Google" id="ProtNLM"/>
    </source>
</evidence>
<gene>
    <name evidence="2" type="ORF">A2226_03785</name>
</gene>